<accession>A0A0C9TJV5</accession>
<evidence type="ECO:0000313" key="1">
    <source>
        <dbReference type="EMBL" id="KIJ29923.1"/>
    </source>
</evidence>
<dbReference type="AlphaFoldDB" id="A0A0C9TJV5"/>
<dbReference type="HOGENOM" id="CLU_2869087_0_0_1"/>
<gene>
    <name evidence="1" type="ORF">M422DRAFT_36762</name>
</gene>
<organism evidence="1 2">
    <name type="scientific">Sphaerobolus stellatus (strain SS14)</name>
    <dbReference type="NCBI Taxonomy" id="990650"/>
    <lineage>
        <taxon>Eukaryota</taxon>
        <taxon>Fungi</taxon>
        <taxon>Dikarya</taxon>
        <taxon>Basidiomycota</taxon>
        <taxon>Agaricomycotina</taxon>
        <taxon>Agaricomycetes</taxon>
        <taxon>Phallomycetidae</taxon>
        <taxon>Geastrales</taxon>
        <taxon>Sphaerobolaceae</taxon>
        <taxon>Sphaerobolus</taxon>
    </lineage>
</organism>
<proteinExistence type="predicted"/>
<name>A0A0C9TJV5_SPHS4</name>
<protein>
    <submittedName>
        <fullName evidence="1">Uncharacterized protein</fullName>
    </submittedName>
</protein>
<reference evidence="1 2" key="1">
    <citation type="submission" date="2014-06" db="EMBL/GenBank/DDBJ databases">
        <title>Evolutionary Origins and Diversification of the Mycorrhizal Mutualists.</title>
        <authorList>
            <consortium name="DOE Joint Genome Institute"/>
            <consortium name="Mycorrhizal Genomics Consortium"/>
            <person name="Kohler A."/>
            <person name="Kuo A."/>
            <person name="Nagy L.G."/>
            <person name="Floudas D."/>
            <person name="Copeland A."/>
            <person name="Barry K.W."/>
            <person name="Cichocki N."/>
            <person name="Veneault-Fourrey C."/>
            <person name="LaButti K."/>
            <person name="Lindquist E.A."/>
            <person name="Lipzen A."/>
            <person name="Lundell T."/>
            <person name="Morin E."/>
            <person name="Murat C."/>
            <person name="Riley R."/>
            <person name="Ohm R."/>
            <person name="Sun H."/>
            <person name="Tunlid A."/>
            <person name="Henrissat B."/>
            <person name="Grigoriev I.V."/>
            <person name="Hibbett D.S."/>
            <person name="Martin F."/>
        </authorList>
    </citation>
    <scope>NUCLEOTIDE SEQUENCE [LARGE SCALE GENOMIC DNA]</scope>
    <source>
        <strain evidence="1 2">SS14</strain>
    </source>
</reference>
<dbReference type="Proteomes" id="UP000054279">
    <property type="component" value="Unassembled WGS sequence"/>
</dbReference>
<keyword evidence="2" id="KW-1185">Reference proteome</keyword>
<dbReference type="EMBL" id="KN837272">
    <property type="protein sequence ID" value="KIJ29923.1"/>
    <property type="molecule type" value="Genomic_DNA"/>
</dbReference>
<evidence type="ECO:0000313" key="2">
    <source>
        <dbReference type="Proteomes" id="UP000054279"/>
    </source>
</evidence>
<sequence>MESVALLRLSAQVSDLYINEPSSLSDRCRWRSLHIENIDYRESIEILGGVPLSRYVLSSRTGRFVT</sequence>